<reference evidence="5 6" key="1">
    <citation type="journal article" date="2014" name="Genome Announc.">
        <title>Draft Genome Sequences of Two Vibrionaceae Species, Vibrio ponticus C121 and Photobacterium aphoticum C119, Isolated as Coral Reef Microbiota.</title>
        <authorList>
            <person name="Al-saari N."/>
            <person name="Meirelles P.M."/>
            <person name="Mino S."/>
            <person name="Suda W."/>
            <person name="Oshima K."/>
            <person name="Hattori M."/>
            <person name="Ohkuma M."/>
            <person name="Thompson F.L."/>
            <person name="Gomez-Gil B."/>
            <person name="Sawabe T."/>
            <person name="Sawabe T."/>
        </authorList>
    </citation>
    <scope>NUCLEOTIDE SEQUENCE [LARGE SCALE GENOMIC DNA]</scope>
    <source>
        <strain evidence="5 6">JCM 19237</strain>
    </source>
</reference>
<dbReference type="GO" id="GO:0003700">
    <property type="term" value="F:DNA-binding transcription factor activity"/>
    <property type="evidence" value="ECO:0007669"/>
    <property type="project" value="InterPro"/>
</dbReference>
<dbReference type="AlphaFoldDB" id="A0A090RCW1"/>
<evidence type="ECO:0000259" key="4">
    <source>
        <dbReference type="PROSITE" id="PS01124"/>
    </source>
</evidence>
<keyword evidence="1" id="KW-0805">Transcription regulation</keyword>
<comment type="caution">
    <text evidence="5">The sequence shown here is derived from an EMBL/GenBank/DDBJ whole genome shotgun (WGS) entry which is preliminary data.</text>
</comment>
<dbReference type="STRING" id="754436.JCM19237_517"/>
<dbReference type="InterPro" id="IPR018060">
    <property type="entry name" value="HTH_AraC"/>
</dbReference>
<dbReference type="InterPro" id="IPR009057">
    <property type="entry name" value="Homeodomain-like_sf"/>
</dbReference>
<keyword evidence="3" id="KW-0804">Transcription</keyword>
<dbReference type="PRINTS" id="PR00032">
    <property type="entry name" value="HTHARAC"/>
</dbReference>
<dbReference type="Pfam" id="PF00165">
    <property type="entry name" value="HTH_AraC"/>
    <property type="match status" value="1"/>
</dbReference>
<dbReference type="SUPFAM" id="SSF46689">
    <property type="entry name" value="Homeodomain-like"/>
    <property type="match status" value="1"/>
</dbReference>
<proteinExistence type="predicted"/>
<feature type="domain" description="HTH araC/xylS-type" evidence="4">
    <location>
        <begin position="1"/>
        <end position="41"/>
    </location>
</feature>
<dbReference type="InterPro" id="IPR020449">
    <property type="entry name" value="Tscrpt_reg_AraC-type_HTH"/>
</dbReference>
<evidence type="ECO:0000256" key="1">
    <source>
        <dbReference type="ARBA" id="ARBA00023015"/>
    </source>
</evidence>
<evidence type="ECO:0000256" key="3">
    <source>
        <dbReference type="ARBA" id="ARBA00023163"/>
    </source>
</evidence>
<keyword evidence="2" id="KW-0238">DNA-binding</keyword>
<sequence>MLKQGDRVADVALACGFKDPAYFSVRFKTHTGQTPTQYASGFVNHDITES</sequence>
<dbReference type="EMBL" id="BBMN01000007">
    <property type="protein sequence ID" value="GAL05427.1"/>
    <property type="molecule type" value="Genomic_DNA"/>
</dbReference>
<evidence type="ECO:0000313" key="5">
    <source>
        <dbReference type="EMBL" id="GAL05427.1"/>
    </source>
</evidence>
<dbReference type="PROSITE" id="PS01124">
    <property type="entry name" value="HTH_ARAC_FAMILY_2"/>
    <property type="match status" value="1"/>
</dbReference>
<gene>
    <name evidence="5" type="ORF">JCM19237_517</name>
</gene>
<accession>A0A090RCW1</accession>
<protein>
    <recommendedName>
        <fullName evidence="4">HTH araC/xylS-type domain-containing protein</fullName>
    </recommendedName>
</protein>
<dbReference type="GO" id="GO:0043565">
    <property type="term" value="F:sequence-specific DNA binding"/>
    <property type="evidence" value="ECO:0007669"/>
    <property type="project" value="InterPro"/>
</dbReference>
<dbReference type="Gene3D" id="1.10.10.60">
    <property type="entry name" value="Homeodomain-like"/>
    <property type="match status" value="1"/>
</dbReference>
<evidence type="ECO:0000256" key="2">
    <source>
        <dbReference type="ARBA" id="ARBA00023125"/>
    </source>
</evidence>
<name>A0A090RCW1_9GAMM</name>
<evidence type="ECO:0000313" key="6">
    <source>
        <dbReference type="Proteomes" id="UP000029227"/>
    </source>
</evidence>
<dbReference type="Proteomes" id="UP000029227">
    <property type="component" value="Unassembled WGS sequence"/>
</dbReference>
<organism evidence="5 6">
    <name type="scientific">Photobacterium aphoticum</name>
    <dbReference type="NCBI Taxonomy" id="754436"/>
    <lineage>
        <taxon>Bacteria</taxon>
        <taxon>Pseudomonadati</taxon>
        <taxon>Pseudomonadota</taxon>
        <taxon>Gammaproteobacteria</taxon>
        <taxon>Vibrionales</taxon>
        <taxon>Vibrionaceae</taxon>
        <taxon>Photobacterium</taxon>
    </lineage>
</organism>